<keyword evidence="2" id="KW-0645">Protease</keyword>
<dbReference type="GO" id="GO:0035438">
    <property type="term" value="F:cyclic-di-GMP binding"/>
    <property type="evidence" value="ECO:0007669"/>
    <property type="project" value="InterPro"/>
</dbReference>
<comment type="caution">
    <text evidence="2">The sequence shown here is derived from an EMBL/GenBank/DDBJ whole genome shotgun (WGS) entry which is preliminary data.</text>
</comment>
<dbReference type="EMBL" id="LOHF01000033">
    <property type="protein sequence ID" value="OUM71114.1"/>
    <property type="molecule type" value="Genomic_DNA"/>
</dbReference>
<dbReference type="AlphaFoldDB" id="A0A1Y3P2V0"/>
<dbReference type="GO" id="GO:0008233">
    <property type="term" value="F:peptidase activity"/>
    <property type="evidence" value="ECO:0007669"/>
    <property type="project" value="UniProtKB-KW"/>
</dbReference>
<proteinExistence type="predicted"/>
<dbReference type="Pfam" id="PF10995">
    <property type="entry name" value="CBP_BcsE"/>
    <property type="match status" value="1"/>
</dbReference>
<dbReference type="NCBIfam" id="TIGR03369">
    <property type="entry name" value="cellulose_bcsE"/>
    <property type="match status" value="1"/>
</dbReference>
<dbReference type="RefSeq" id="WP_087274003.1">
    <property type="nucleotide sequence ID" value="NZ_JBJGBV010000031.1"/>
</dbReference>
<organism evidence="2 3">
    <name type="scientific">Pseudomonas caspiana</name>
    <dbReference type="NCBI Taxonomy" id="1451454"/>
    <lineage>
        <taxon>Bacteria</taxon>
        <taxon>Pseudomonadati</taxon>
        <taxon>Pseudomonadota</taxon>
        <taxon>Gammaproteobacteria</taxon>
        <taxon>Pseudomonadales</taxon>
        <taxon>Pseudomonadaceae</taxon>
        <taxon>Pseudomonas</taxon>
    </lineage>
</organism>
<evidence type="ECO:0000256" key="1">
    <source>
        <dbReference type="NCBIfam" id="TIGR03369"/>
    </source>
</evidence>
<gene>
    <name evidence="2" type="ORF">AUC60_24970</name>
</gene>
<accession>A0A1Y3P2V0</accession>
<name>A0A1Y3P2V0_9PSED</name>
<reference evidence="2 3" key="1">
    <citation type="journal article" date="2017" name="Syst. Appl. Microbiol.">
        <title>Pseudomonas caspiana sp. nov., a citrus pathogen in the Pseudomonas syringae phylogenetic group.</title>
        <authorList>
            <person name="Busquets A."/>
            <person name="Gomila M."/>
            <person name="Beiki F."/>
            <person name="Mulet M."/>
            <person name="Rahimian H."/>
            <person name="Garcia-Valdes E."/>
            <person name="Lalucat J."/>
        </authorList>
    </citation>
    <scope>NUCLEOTIDE SEQUENCE [LARGE SCALE GENOMIC DNA]</scope>
    <source>
        <strain evidence="2 3">FBF102</strain>
    </source>
</reference>
<evidence type="ECO:0000313" key="3">
    <source>
        <dbReference type="Proteomes" id="UP000195440"/>
    </source>
</evidence>
<protein>
    <recommendedName>
        <fullName evidence="1">Cellulose biosynthesis protein BcsE</fullName>
    </recommendedName>
</protein>
<evidence type="ECO:0000313" key="2">
    <source>
        <dbReference type="EMBL" id="OUM71114.1"/>
    </source>
</evidence>
<dbReference type="Proteomes" id="UP000195440">
    <property type="component" value="Unassembled WGS sequence"/>
</dbReference>
<dbReference type="InterPro" id="IPR017745">
    <property type="entry name" value="BcsE"/>
</dbReference>
<dbReference type="OrthoDB" id="5840260at2"/>
<keyword evidence="2" id="KW-0378">Hydrolase</keyword>
<keyword evidence="3" id="KW-1185">Reference proteome</keyword>
<sequence>MGHVTLAIRQLQDENMLLRQGGLYWIALDLASDADMLARQFLSSLTEQHLATLVSTVGDPQAVIEPMEADCGPSALRLFAVPGQALGYKFLTSLTSDLHRVNLARDSYLVLMLSAASLAQFTDLADLQRWCESTRQWLVKRNCTLLVLCSDQAPQLHEKLLSLNEQISGLAQLFRQDGGVRYQLNFWHSELGVCAAQAFDLNVADGAFALSKSQLSGPGQVRTDDQRIYLTQRVVLEGAAPLSEQWRLFEKRSDLLEQAAHARAASVILALESNNEVEPLARQLHQLREHCGVALKIIVREMEPCLRYRDERLLLACGANLIVPANTQLASFISMVDSVQGQLWQYRQAPDFQSLFERLRPPAQRGLLPPREFIALLDQVYNGASGELVHQLLSLRPRGDLKIEQYLNQISLRRFGDVACVVNGVFYLFLFACRGDGLEPALGNICRLPWRDLFSDCKTLSAADMLPRQDFIDASELLETSRLATEQVTADLNQAITQVGFTPQRVRLTLSEHCS</sequence>
<dbReference type="GO" id="GO:0006508">
    <property type="term" value="P:proteolysis"/>
    <property type="evidence" value="ECO:0007669"/>
    <property type="project" value="UniProtKB-KW"/>
</dbReference>